<dbReference type="PROSITE" id="PS51294">
    <property type="entry name" value="HTH_MYB"/>
    <property type="match status" value="1"/>
</dbReference>
<accession>A0AAV1QP81</accession>
<name>A0AAV1QP81_9ROSI</name>
<dbReference type="InterPro" id="IPR001005">
    <property type="entry name" value="SANT/Myb"/>
</dbReference>
<dbReference type="GO" id="GO:0005634">
    <property type="term" value="C:nucleus"/>
    <property type="evidence" value="ECO:0007669"/>
    <property type="project" value="UniProtKB-SubCell"/>
</dbReference>
<dbReference type="Proteomes" id="UP001314170">
    <property type="component" value="Unassembled WGS sequence"/>
</dbReference>
<dbReference type="SUPFAM" id="SSF46689">
    <property type="entry name" value="Homeodomain-like"/>
    <property type="match status" value="1"/>
</dbReference>
<dbReference type="Pfam" id="PF00249">
    <property type="entry name" value="Myb_DNA-binding"/>
    <property type="match status" value="1"/>
</dbReference>
<evidence type="ECO:0000313" key="6">
    <source>
        <dbReference type="Proteomes" id="UP001314170"/>
    </source>
</evidence>
<dbReference type="EMBL" id="CAWUPB010000127">
    <property type="protein sequence ID" value="CAK7323532.1"/>
    <property type="molecule type" value="Genomic_DNA"/>
</dbReference>
<evidence type="ECO:0000259" key="4">
    <source>
        <dbReference type="PROSITE" id="PS51294"/>
    </source>
</evidence>
<keyword evidence="2" id="KW-0539">Nucleus</keyword>
<dbReference type="CDD" id="cd11660">
    <property type="entry name" value="SANT_TRF"/>
    <property type="match status" value="1"/>
</dbReference>
<protein>
    <submittedName>
        <fullName evidence="5">Uncharacterized protein</fullName>
    </submittedName>
</protein>
<comment type="caution">
    <text evidence="5">The sequence shown here is derived from an EMBL/GenBank/DDBJ whole genome shotgun (WGS) entry which is preliminary data.</text>
</comment>
<dbReference type="PANTHER" id="PTHR46993">
    <property type="entry name" value="MYB TRANSCRIPTION FACTOR"/>
    <property type="match status" value="1"/>
</dbReference>
<feature type="domain" description="Myb-like" evidence="3">
    <location>
        <begin position="42"/>
        <end position="73"/>
    </location>
</feature>
<dbReference type="InterPro" id="IPR017930">
    <property type="entry name" value="Myb_dom"/>
</dbReference>
<comment type="subcellular location">
    <subcellularLocation>
        <location evidence="1">Nucleus</location>
    </subcellularLocation>
</comment>
<dbReference type="PROSITE" id="PS50090">
    <property type="entry name" value="MYB_LIKE"/>
    <property type="match status" value="1"/>
</dbReference>
<evidence type="ECO:0000256" key="2">
    <source>
        <dbReference type="ARBA" id="ARBA00023242"/>
    </source>
</evidence>
<dbReference type="InterPro" id="IPR009057">
    <property type="entry name" value="Homeodomain-like_sf"/>
</dbReference>
<keyword evidence="6" id="KW-1185">Reference proteome</keyword>
<dbReference type="PANTHER" id="PTHR46993:SF6">
    <property type="entry name" value="MYB TRANSCRIPTION FACTOR"/>
    <property type="match status" value="1"/>
</dbReference>
<evidence type="ECO:0000259" key="3">
    <source>
        <dbReference type="PROSITE" id="PS50090"/>
    </source>
</evidence>
<evidence type="ECO:0000256" key="1">
    <source>
        <dbReference type="ARBA" id="ARBA00004123"/>
    </source>
</evidence>
<gene>
    <name evidence="5" type="ORF">DCAF_LOCUS1161</name>
</gene>
<proteinExistence type="predicted"/>
<sequence length="118" mass="14040">MWDDSIDDSPEGTRGLMKRFHLDSPKRKAVSPLKKHELARFVKRRKPKKWSLEEEDALREAVKKYGKGNWKLIWNSRRDVFQERTEVNKIYHRFIVIGFYFQGRGMKIMGMIPSPTTS</sequence>
<feature type="domain" description="HTH myb-type" evidence="4">
    <location>
        <begin position="49"/>
        <end position="73"/>
    </location>
</feature>
<dbReference type="Gene3D" id="1.10.10.60">
    <property type="entry name" value="Homeodomain-like"/>
    <property type="match status" value="1"/>
</dbReference>
<reference evidence="5 6" key="1">
    <citation type="submission" date="2024-01" db="EMBL/GenBank/DDBJ databases">
        <authorList>
            <person name="Waweru B."/>
        </authorList>
    </citation>
    <scope>NUCLEOTIDE SEQUENCE [LARGE SCALE GENOMIC DNA]</scope>
</reference>
<organism evidence="5 6">
    <name type="scientific">Dovyalis caffra</name>
    <dbReference type="NCBI Taxonomy" id="77055"/>
    <lineage>
        <taxon>Eukaryota</taxon>
        <taxon>Viridiplantae</taxon>
        <taxon>Streptophyta</taxon>
        <taxon>Embryophyta</taxon>
        <taxon>Tracheophyta</taxon>
        <taxon>Spermatophyta</taxon>
        <taxon>Magnoliopsida</taxon>
        <taxon>eudicotyledons</taxon>
        <taxon>Gunneridae</taxon>
        <taxon>Pentapetalae</taxon>
        <taxon>rosids</taxon>
        <taxon>fabids</taxon>
        <taxon>Malpighiales</taxon>
        <taxon>Salicaceae</taxon>
        <taxon>Flacourtieae</taxon>
        <taxon>Dovyalis</taxon>
    </lineage>
</organism>
<dbReference type="AlphaFoldDB" id="A0AAV1QP81"/>
<evidence type="ECO:0000313" key="5">
    <source>
        <dbReference type="EMBL" id="CAK7323532.1"/>
    </source>
</evidence>